<sequence length="123" mass="14169">MVVNEQTLAAMMDVPFDNFERVIKQGDPENPKIQIQNQGAAQEYEKFLDELNQELKEPEAAEEAPVASPETLRHIYDTVTRALEKRKAQAASELGIASKAAYWEERQRQAEKARQGKRQWKRL</sequence>
<evidence type="ECO:0000313" key="1">
    <source>
        <dbReference type="EMBL" id="OGY41547.1"/>
    </source>
</evidence>
<gene>
    <name evidence="1" type="ORF">A2Y82_05015</name>
</gene>
<organism evidence="1 2">
    <name type="scientific">Candidatus Buchananbacteria bacterium RBG_13_36_9</name>
    <dbReference type="NCBI Taxonomy" id="1797530"/>
    <lineage>
        <taxon>Bacteria</taxon>
        <taxon>Candidatus Buchananiibacteriota</taxon>
    </lineage>
</organism>
<comment type="caution">
    <text evidence="1">The sequence shown here is derived from an EMBL/GenBank/DDBJ whole genome shotgun (WGS) entry which is preliminary data.</text>
</comment>
<accession>A0A1G1XQA0</accession>
<name>A0A1G1XQA0_9BACT</name>
<dbReference type="EMBL" id="MHHZ01000016">
    <property type="protein sequence ID" value="OGY41547.1"/>
    <property type="molecule type" value="Genomic_DNA"/>
</dbReference>
<protein>
    <submittedName>
        <fullName evidence="1">Uncharacterized protein</fullName>
    </submittedName>
</protein>
<dbReference type="Proteomes" id="UP000176498">
    <property type="component" value="Unassembled WGS sequence"/>
</dbReference>
<proteinExistence type="predicted"/>
<evidence type="ECO:0000313" key="2">
    <source>
        <dbReference type="Proteomes" id="UP000176498"/>
    </source>
</evidence>
<dbReference type="AlphaFoldDB" id="A0A1G1XQA0"/>
<reference evidence="1 2" key="1">
    <citation type="journal article" date="2016" name="Nat. Commun.">
        <title>Thousands of microbial genomes shed light on interconnected biogeochemical processes in an aquifer system.</title>
        <authorList>
            <person name="Anantharaman K."/>
            <person name="Brown C.T."/>
            <person name="Hug L.A."/>
            <person name="Sharon I."/>
            <person name="Castelle C.J."/>
            <person name="Probst A.J."/>
            <person name="Thomas B.C."/>
            <person name="Singh A."/>
            <person name="Wilkins M.J."/>
            <person name="Karaoz U."/>
            <person name="Brodie E.L."/>
            <person name="Williams K.H."/>
            <person name="Hubbard S.S."/>
            <person name="Banfield J.F."/>
        </authorList>
    </citation>
    <scope>NUCLEOTIDE SEQUENCE [LARGE SCALE GENOMIC DNA]</scope>
</reference>